<sequence>MSVTQHVRPNYPPQQGLPLSSPDNNIISTSLYKPPTSNHDQYLDGFPSAISMAHSPRTLYAQYTDSRAINGRGTRVDFRFRKDLNVLTGHDTIDYEECFNTLPIPLQNKFFSNNERTKFPPSSRSTTPDMFTQDYPLQDSYSPISRQSSIYFDADNDPYPQNYDSRLMSNPKPKKSIAERRGKRINCLNPQIKISLQSSPNILSQISACSLLSYQPSLLEAPQVEISIRNDQVQLATQTPRSLLKDIKEKQGEEENSFNRDHTNLTKELLSPFNDRNKFCRHQDSIIGMDIRNEENRANSLETFSDSYDSFYWIEDEDDENISISLDDLHSNMDWVFSPSVHYTNGLSASKLISASNGLPDRESASSPISNILDSSPETYAHSRPRAHSIATPSKTTRSTGEIFQRKTSFFTDPLNSLDDCNRHHEIFSHTNTLSNASTLALQPEQTINDFCLKSRGTDSDDSSSIDNTLSLIGSNECTKEISHLSCPQNEISLERPSLRKLFINTSTSKLTDLPKKKHQANQSKIIKPMVVKKIESPSSSGLNQMTLRMTLTRPDLRLDEAKIYAWQDQNVPRRQNKQALGKGPLGGPDGWGLVEKERGVVKRFWNKVTHNRKVLIS</sequence>
<evidence type="ECO:0000256" key="1">
    <source>
        <dbReference type="SAM" id="MobiDB-lite"/>
    </source>
</evidence>
<feature type="compositionally biased region" description="Polar residues" evidence="1">
    <location>
        <begin position="365"/>
        <end position="378"/>
    </location>
</feature>
<accession>A0A420IRW0</accession>
<reference evidence="2 3" key="1">
    <citation type="journal article" date="2018" name="BMC Genomics">
        <title>Comparative genome analyses reveal sequence features reflecting distinct modes of host-adaptation between dicot and monocot powdery mildew.</title>
        <authorList>
            <person name="Wu Y."/>
            <person name="Ma X."/>
            <person name="Pan Z."/>
            <person name="Kale S.D."/>
            <person name="Song Y."/>
            <person name="King H."/>
            <person name="Zhang Q."/>
            <person name="Presley C."/>
            <person name="Deng X."/>
            <person name="Wei C.I."/>
            <person name="Xiao S."/>
        </authorList>
    </citation>
    <scope>NUCLEOTIDE SEQUENCE [LARGE SCALE GENOMIC DNA]</scope>
    <source>
        <strain evidence="2">UMSG3</strain>
    </source>
</reference>
<gene>
    <name evidence="2" type="ORF">GcM3_073019</name>
</gene>
<dbReference type="EMBL" id="MCBQ01007338">
    <property type="protein sequence ID" value="RKF77272.1"/>
    <property type="molecule type" value="Genomic_DNA"/>
</dbReference>
<feature type="compositionally biased region" description="Polar residues" evidence="1">
    <location>
        <begin position="17"/>
        <end position="29"/>
    </location>
</feature>
<evidence type="ECO:0000313" key="3">
    <source>
        <dbReference type="Proteomes" id="UP000283383"/>
    </source>
</evidence>
<dbReference type="Proteomes" id="UP000283383">
    <property type="component" value="Unassembled WGS sequence"/>
</dbReference>
<dbReference type="AlphaFoldDB" id="A0A420IRW0"/>
<proteinExistence type="predicted"/>
<evidence type="ECO:0000313" key="2">
    <source>
        <dbReference type="EMBL" id="RKF77272.1"/>
    </source>
</evidence>
<feature type="region of interest" description="Disordered" evidence="1">
    <location>
        <begin position="357"/>
        <end position="398"/>
    </location>
</feature>
<name>A0A420IRW0_9PEZI</name>
<protein>
    <submittedName>
        <fullName evidence="2">Uncharacterized protein</fullName>
    </submittedName>
</protein>
<feature type="region of interest" description="Disordered" evidence="1">
    <location>
        <begin position="1"/>
        <end position="29"/>
    </location>
</feature>
<comment type="caution">
    <text evidence="2">The sequence shown here is derived from an EMBL/GenBank/DDBJ whole genome shotgun (WGS) entry which is preliminary data.</text>
</comment>
<organism evidence="2 3">
    <name type="scientific">Golovinomyces cichoracearum</name>
    <dbReference type="NCBI Taxonomy" id="62708"/>
    <lineage>
        <taxon>Eukaryota</taxon>
        <taxon>Fungi</taxon>
        <taxon>Dikarya</taxon>
        <taxon>Ascomycota</taxon>
        <taxon>Pezizomycotina</taxon>
        <taxon>Leotiomycetes</taxon>
        <taxon>Erysiphales</taxon>
        <taxon>Erysiphaceae</taxon>
        <taxon>Golovinomyces</taxon>
    </lineage>
</organism>
<keyword evidence="3" id="KW-1185">Reference proteome</keyword>